<evidence type="ECO:0000313" key="5">
    <source>
        <dbReference type="Proteomes" id="UP001177023"/>
    </source>
</evidence>
<organism evidence="4 5">
    <name type="scientific">Mesorhabditis spiculigera</name>
    <dbReference type="NCBI Taxonomy" id="96644"/>
    <lineage>
        <taxon>Eukaryota</taxon>
        <taxon>Metazoa</taxon>
        <taxon>Ecdysozoa</taxon>
        <taxon>Nematoda</taxon>
        <taxon>Chromadorea</taxon>
        <taxon>Rhabditida</taxon>
        <taxon>Rhabditina</taxon>
        <taxon>Rhabditomorpha</taxon>
        <taxon>Rhabditoidea</taxon>
        <taxon>Rhabditidae</taxon>
        <taxon>Mesorhabditinae</taxon>
        <taxon>Mesorhabditis</taxon>
    </lineage>
</organism>
<accession>A0AA36D586</accession>
<feature type="compositionally biased region" description="Polar residues" evidence="1">
    <location>
        <begin position="302"/>
        <end position="319"/>
    </location>
</feature>
<comment type="caution">
    <text evidence="4">The sequence shown here is derived from an EMBL/GenBank/DDBJ whole genome shotgun (WGS) entry which is preliminary data.</text>
</comment>
<dbReference type="Proteomes" id="UP001177023">
    <property type="component" value="Unassembled WGS sequence"/>
</dbReference>
<feature type="transmembrane region" description="Helical" evidence="2">
    <location>
        <begin position="125"/>
        <end position="145"/>
    </location>
</feature>
<keyword evidence="5" id="KW-1185">Reference proteome</keyword>
<keyword evidence="2" id="KW-0472">Membrane</keyword>
<reference evidence="4" key="1">
    <citation type="submission" date="2023-06" db="EMBL/GenBank/DDBJ databases">
        <authorList>
            <person name="Delattre M."/>
        </authorList>
    </citation>
    <scope>NUCLEOTIDE SEQUENCE</scope>
    <source>
        <strain evidence="4">AF72</strain>
    </source>
</reference>
<dbReference type="SUPFAM" id="SSF81321">
    <property type="entry name" value="Family A G protein-coupled receptor-like"/>
    <property type="match status" value="1"/>
</dbReference>
<sequence>MGLHYMLCSVIAFVMITMLACNLFVTLIFVKGGFLRESTSPIYLIIFYSICIGTAQLIVHIFTMLPAIFPKENIFPLYSTGHYAHSVLIMVFWYAASYIHILMATNRISVFVLPRFAQLLTFRNVKIALVFLSVLAIVTSVYTQLLSPCCRLYMEQLTYSYNYLPTRPGHNMTLNYSKYFVDMPIEGSVTAFCVVSYAFICYYINKMQRPSQDIDKKERKNLRKEIMCCVQCVLACACYTFTWFAVHFFPYLGFTTMDAYASISVVYMTDCGMTAVIMLLNNEEVRRKATRFSGGSYAIEPTRNSQARELSSTRQNASAISDDKSGKS</sequence>
<name>A0AA36D586_9BILA</name>
<feature type="transmembrane region" description="Helical" evidence="2">
    <location>
        <begin position="261"/>
        <end position="281"/>
    </location>
</feature>
<evidence type="ECO:0000256" key="2">
    <source>
        <dbReference type="SAM" id="Phobius"/>
    </source>
</evidence>
<keyword evidence="2" id="KW-1133">Transmembrane helix</keyword>
<dbReference type="Gene3D" id="1.20.1070.10">
    <property type="entry name" value="Rhodopsin 7-helix transmembrane proteins"/>
    <property type="match status" value="1"/>
</dbReference>
<evidence type="ECO:0000313" key="4">
    <source>
        <dbReference type="EMBL" id="CAJ0579914.1"/>
    </source>
</evidence>
<dbReference type="AlphaFoldDB" id="A0AA36D586"/>
<feature type="transmembrane region" description="Helical" evidence="2">
    <location>
        <begin position="185"/>
        <end position="205"/>
    </location>
</feature>
<gene>
    <name evidence="4" type="ORF">MSPICULIGERA_LOCUS18117</name>
</gene>
<dbReference type="PANTHER" id="PTHR22718:SF11">
    <property type="entry name" value="7TM GPCR SERPENTINE RECEPTOR CLASS X (SRX) DOMAIN-CONTAINING PROTEIN"/>
    <property type="match status" value="1"/>
</dbReference>
<evidence type="ECO:0000256" key="1">
    <source>
        <dbReference type="SAM" id="MobiDB-lite"/>
    </source>
</evidence>
<feature type="domain" description="7TM GPCR serpentine receptor class x (Srx)" evidence="3">
    <location>
        <begin position="19"/>
        <end position="271"/>
    </location>
</feature>
<feature type="region of interest" description="Disordered" evidence="1">
    <location>
        <begin position="297"/>
        <end position="328"/>
    </location>
</feature>
<evidence type="ECO:0000259" key="3">
    <source>
        <dbReference type="Pfam" id="PF10328"/>
    </source>
</evidence>
<feature type="transmembrane region" description="Helical" evidence="2">
    <location>
        <begin position="6"/>
        <end position="30"/>
    </location>
</feature>
<dbReference type="InterPro" id="IPR019430">
    <property type="entry name" value="7TM_GPCR_serpentine_rcpt_Srx"/>
</dbReference>
<feature type="transmembrane region" description="Helical" evidence="2">
    <location>
        <begin position="83"/>
        <end position="104"/>
    </location>
</feature>
<protein>
    <recommendedName>
        <fullName evidence="3">7TM GPCR serpentine receptor class x (Srx) domain-containing protein</fullName>
    </recommendedName>
</protein>
<feature type="non-terminal residue" evidence="4">
    <location>
        <position position="328"/>
    </location>
</feature>
<dbReference type="PANTHER" id="PTHR22718">
    <property type="entry name" value="SERPENTINE RECEPTOR, CLASS X"/>
    <property type="match status" value="1"/>
</dbReference>
<dbReference type="EMBL" id="CATQJA010002657">
    <property type="protein sequence ID" value="CAJ0579914.1"/>
    <property type="molecule type" value="Genomic_DNA"/>
</dbReference>
<feature type="transmembrane region" description="Helical" evidence="2">
    <location>
        <begin position="42"/>
        <end position="63"/>
    </location>
</feature>
<feature type="transmembrane region" description="Helical" evidence="2">
    <location>
        <begin position="226"/>
        <end position="249"/>
    </location>
</feature>
<dbReference type="Pfam" id="PF10328">
    <property type="entry name" value="7TM_GPCR_Srx"/>
    <property type="match status" value="1"/>
</dbReference>
<keyword evidence="2" id="KW-0812">Transmembrane</keyword>
<proteinExistence type="predicted"/>